<feature type="domain" description="PPM-type phosphatase" evidence="2">
    <location>
        <begin position="41"/>
        <end position="279"/>
    </location>
</feature>
<dbReference type="SMART" id="SM00332">
    <property type="entry name" value="PP2Cc"/>
    <property type="match status" value="1"/>
</dbReference>
<protein>
    <submittedName>
        <fullName evidence="3">Protein phosphatase 2C domain-containing protein</fullName>
    </submittedName>
</protein>
<dbReference type="InterPro" id="IPR036457">
    <property type="entry name" value="PPM-type-like_dom_sf"/>
</dbReference>
<dbReference type="Gene3D" id="3.60.40.10">
    <property type="entry name" value="PPM-type phosphatase domain"/>
    <property type="match status" value="1"/>
</dbReference>
<dbReference type="RefSeq" id="WP_349943844.1">
    <property type="nucleotide sequence ID" value="NZ_CP157940.1"/>
</dbReference>
<evidence type="ECO:0000259" key="2">
    <source>
        <dbReference type="PROSITE" id="PS51746"/>
    </source>
</evidence>
<proteinExistence type="predicted"/>
<accession>A0AAU7PJA9</accession>
<sequence length="288" mass="31626">MTVMIMGGLGIMLSASALGRLVLAAADIRTEENKKREPSDETAVSQTTGGKEIQADIAGIQTSSAGTLAILSDGIGKANTGKVCAQIAVDTLLDRYQPCHVLNNPEYFFKTSFREASQRIQRTIGERRGGTCLAAVFVNEGSMHYGLAGDIRIALFRNQELIPISKGQTLNVLALNAYQEGILSRPETIWTMEEKRVWNYLGIDGFHEIEIGERPIRLKSGDVVLLATKGIFEAVSWAEMEDILLKDLTLKEKADGIVMESEKKNGMEKENGSVLLLRAEVAYEKNEF</sequence>
<dbReference type="EMBL" id="CP157940">
    <property type="protein sequence ID" value="XBS52378.1"/>
    <property type="molecule type" value="Genomic_DNA"/>
</dbReference>
<dbReference type="AlphaFoldDB" id="A0AAU7PJA9"/>
<dbReference type="PROSITE" id="PS51746">
    <property type="entry name" value="PPM_2"/>
    <property type="match status" value="1"/>
</dbReference>
<feature type="signal peptide" evidence="1">
    <location>
        <begin position="1"/>
        <end position="17"/>
    </location>
</feature>
<organism evidence="3">
    <name type="scientific">Lacrimispora sp. BS-2</name>
    <dbReference type="NCBI Taxonomy" id="3151850"/>
    <lineage>
        <taxon>Bacteria</taxon>
        <taxon>Bacillati</taxon>
        <taxon>Bacillota</taxon>
        <taxon>Clostridia</taxon>
        <taxon>Lachnospirales</taxon>
        <taxon>Lachnospiraceae</taxon>
        <taxon>Lacrimispora</taxon>
    </lineage>
</organism>
<reference evidence="3" key="1">
    <citation type="submission" date="2024-06" db="EMBL/GenBank/DDBJ databases">
        <title>Lacrimispora cavernae sp. nov., a novel anaerobe isolated from bat guano pile inside a cave.</title>
        <authorList>
            <person name="Miller S.L."/>
            <person name="Lu N."/>
            <person name="King J."/>
            <person name="Sankaranarayanan K."/>
            <person name="Lawson P.A."/>
        </authorList>
    </citation>
    <scope>NUCLEOTIDE SEQUENCE</scope>
    <source>
        <strain evidence="3">BS-2</strain>
    </source>
</reference>
<name>A0AAU7PJA9_9FIRM</name>
<dbReference type="SUPFAM" id="SSF81606">
    <property type="entry name" value="PP2C-like"/>
    <property type="match status" value="1"/>
</dbReference>
<evidence type="ECO:0000256" key="1">
    <source>
        <dbReference type="SAM" id="SignalP"/>
    </source>
</evidence>
<keyword evidence="1" id="KW-0732">Signal</keyword>
<evidence type="ECO:0000313" key="3">
    <source>
        <dbReference type="EMBL" id="XBS52378.1"/>
    </source>
</evidence>
<dbReference type="InterPro" id="IPR001932">
    <property type="entry name" value="PPM-type_phosphatase-like_dom"/>
</dbReference>
<gene>
    <name evidence="3" type="ORF">ABFV83_11050</name>
</gene>
<feature type="chain" id="PRO_5043504402" evidence="1">
    <location>
        <begin position="18"/>
        <end position="288"/>
    </location>
</feature>